<keyword evidence="9" id="KW-0325">Glycoprotein</keyword>
<feature type="domain" description="Ig-like" evidence="11">
    <location>
        <begin position="1"/>
        <end position="83"/>
    </location>
</feature>
<evidence type="ECO:0000313" key="14">
    <source>
        <dbReference type="Proteomes" id="UP000314982"/>
    </source>
</evidence>
<dbReference type="Proteomes" id="UP000314982">
    <property type="component" value="Unassembled WGS sequence"/>
</dbReference>
<keyword evidence="7" id="KW-0472">Membrane</keyword>
<evidence type="ECO:0000256" key="1">
    <source>
        <dbReference type="ARBA" id="ARBA00004236"/>
    </source>
</evidence>
<keyword evidence="10" id="KW-0393">Immunoglobulin domain</keyword>
<protein>
    <submittedName>
        <fullName evidence="13">Uncharacterized protein</fullName>
    </submittedName>
</protein>
<sequence length="246" mass="27768">MVGEEVHLQCQASFDPSLDITFIWSLDFRVIDFYLEWKHYERIMDREDSGELKIMNVQLRHEGRYTCTAQTVVDNVTASADLKVKGLPGPPGGVRVEEIRDTSVKLVWNRGADHGSPILGYTIQTRDFYALTEVDWRDASTSPTALDGTSVMADVVDLYPWMEYEFRVYATNEFGDGEASIPSMKIKTWDAGRDQPGALTCCCCKEMCAFVYECLITSVGNTLLCVTQCLWWPRPTLEATGVKMES</sequence>
<dbReference type="InterPro" id="IPR036116">
    <property type="entry name" value="FN3_sf"/>
</dbReference>
<dbReference type="GO" id="GO:0007420">
    <property type="term" value="P:brain development"/>
    <property type="evidence" value="ECO:0007669"/>
    <property type="project" value="TreeGrafter"/>
</dbReference>
<dbReference type="SUPFAM" id="SSF49265">
    <property type="entry name" value="Fibronectin type III"/>
    <property type="match status" value="1"/>
</dbReference>
<dbReference type="Gene3D" id="2.60.40.10">
    <property type="entry name" value="Immunoglobulins"/>
    <property type="match status" value="2"/>
</dbReference>
<dbReference type="Pfam" id="PF13927">
    <property type="entry name" value="Ig_3"/>
    <property type="match status" value="1"/>
</dbReference>
<organism evidence="13 14">
    <name type="scientific">Hucho hucho</name>
    <name type="common">huchen</name>
    <dbReference type="NCBI Taxonomy" id="62062"/>
    <lineage>
        <taxon>Eukaryota</taxon>
        <taxon>Metazoa</taxon>
        <taxon>Chordata</taxon>
        <taxon>Craniata</taxon>
        <taxon>Vertebrata</taxon>
        <taxon>Euteleostomi</taxon>
        <taxon>Actinopterygii</taxon>
        <taxon>Neopterygii</taxon>
        <taxon>Teleostei</taxon>
        <taxon>Protacanthopterygii</taxon>
        <taxon>Salmoniformes</taxon>
        <taxon>Salmonidae</taxon>
        <taxon>Salmoninae</taxon>
        <taxon>Hucho</taxon>
    </lineage>
</organism>
<evidence type="ECO:0000259" key="12">
    <source>
        <dbReference type="PROSITE" id="PS50853"/>
    </source>
</evidence>
<evidence type="ECO:0000313" key="13">
    <source>
        <dbReference type="Ensembl" id="ENSHHUP00000006373.1"/>
    </source>
</evidence>
<evidence type="ECO:0000256" key="9">
    <source>
        <dbReference type="ARBA" id="ARBA00023180"/>
    </source>
</evidence>
<evidence type="ECO:0000256" key="7">
    <source>
        <dbReference type="ARBA" id="ARBA00023136"/>
    </source>
</evidence>
<keyword evidence="5" id="KW-0677">Repeat</keyword>
<evidence type="ECO:0000256" key="2">
    <source>
        <dbReference type="ARBA" id="ARBA00009812"/>
    </source>
</evidence>
<dbReference type="InterPro" id="IPR013783">
    <property type="entry name" value="Ig-like_fold"/>
</dbReference>
<feature type="domain" description="Fibronectin type-III" evidence="12">
    <location>
        <begin position="90"/>
        <end position="191"/>
    </location>
</feature>
<keyword evidence="4" id="KW-0732">Signal</keyword>
<evidence type="ECO:0000256" key="3">
    <source>
        <dbReference type="ARBA" id="ARBA00022475"/>
    </source>
</evidence>
<dbReference type="FunFam" id="2.60.40.10:FF:000047">
    <property type="entry name" value="Contactin 1"/>
    <property type="match status" value="1"/>
</dbReference>
<dbReference type="GO" id="GO:0030424">
    <property type="term" value="C:axon"/>
    <property type="evidence" value="ECO:0007669"/>
    <property type="project" value="TreeGrafter"/>
</dbReference>
<dbReference type="PANTHER" id="PTHR44170">
    <property type="entry name" value="PROTEIN SIDEKICK"/>
    <property type="match status" value="1"/>
</dbReference>
<dbReference type="SUPFAM" id="SSF48726">
    <property type="entry name" value="Immunoglobulin"/>
    <property type="match status" value="1"/>
</dbReference>
<evidence type="ECO:0000256" key="8">
    <source>
        <dbReference type="ARBA" id="ARBA00023157"/>
    </source>
</evidence>
<dbReference type="GO" id="GO:0005886">
    <property type="term" value="C:plasma membrane"/>
    <property type="evidence" value="ECO:0007669"/>
    <property type="project" value="UniProtKB-SubCell"/>
</dbReference>
<evidence type="ECO:0000256" key="10">
    <source>
        <dbReference type="ARBA" id="ARBA00023319"/>
    </source>
</evidence>
<keyword evidence="14" id="KW-1185">Reference proteome</keyword>
<dbReference type="Ensembl" id="ENSHHUT00000006562.1">
    <property type="protein sequence ID" value="ENSHHUP00000006373.1"/>
    <property type="gene ID" value="ENSHHUG00000003916.1"/>
</dbReference>
<keyword evidence="8" id="KW-1015">Disulfide bond</keyword>
<reference evidence="13" key="3">
    <citation type="submission" date="2025-09" db="UniProtKB">
        <authorList>
            <consortium name="Ensembl"/>
        </authorList>
    </citation>
    <scope>IDENTIFICATION</scope>
</reference>
<comment type="subcellular location">
    <subcellularLocation>
        <location evidence="1">Cell membrane</location>
    </subcellularLocation>
</comment>
<dbReference type="Pfam" id="PF00041">
    <property type="entry name" value="fn3"/>
    <property type="match status" value="1"/>
</dbReference>
<dbReference type="InterPro" id="IPR003961">
    <property type="entry name" value="FN3_dom"/>
</dbReference>
<name>A0A4W5JN32_9TELE</name>
<dbReference type="GO" id="GO:0098632">
    <property type="term" value="F:cell-cell adhesion mediator activity"/>
    <property type="evidence" value="ECO:0007669"/>
    <property type="project" value="TreeGrafter"/>
</dbReference>
<dbReference type="AlphaFoldDB" id="A0A4W5JN32"/>
<dbReference type="PROSITE" id="PS50853">
    <property type="entry name" value="FN3"/>
    <property type="match status" value="1"/>
</dbReference>
<accession>A0A4W5JN32</accession>
<dbReference type="InterPro" id="IPR003599">
    <property type="entry name" value="Ig_sub"/>
</dbReference>
<evidence type="ECO:0000259" key="11">
    <source>
        <dbReference type="PROSITE" id="PS50835"/>
    </source>
</evidence>
<keyword evidence="3" id="KW-1003">Cell membrane</keyword>
<dbReference type="STRING" id="62062.ENSHHUP00000006373"/>
<dbReference type="FunFam" id="2.60.40.10:FF:000052">
    <property type="entry name" value="Contactin 1"/>
    <property type="match status" value="1"/>
</dbReference>
<dbReference type="SMART" id="SM00060">
    <property type="entry name" value="FN3"/>
    <property type="match status" value="1"/>
</dbReference>
<evidence type="ECO:0000256" key="5">
    <source>
        <dbReference type="ARBA" id="ARBA00022737"/>
    </source>
</evidence>
<comment type="similarity">
    <text evidence="2">Belongs to the immunoglobulin superfamily. Contactin family.</text>
</comment>
<keyword evidence="6" id="KW-0130">Cell adhesion</keyword>
<dbReference type="GeneTree" id="ENSGT00940000155915"/>
<dbReference type="PANTHER" id="PTHR44170:SF10">
    <property type="entry name" value="CONTACTIN-1"/>
    <property type="match status" value="1"/>
</dbReference>
<evidence type="ECO:0000256" key="4">
    <source>
        <dbReference type="ARBA" id="ARBA00022729"/>
    </source>
</evidence>
<dbReference type="SMART" id="SM00409">
    <property type="entry name" value="IG"/>
    <property type="match status" value="1"/>
</dbReference>
<reference evidence="13" key="2">
    <citation type="submission" date="2025-08" db="UniProtKB">
        <authorList>
            <consortium name="Ensembl"/>
        </authorList>
    </citation>
    <scope>IDENTIFICATION</scope>
</reference>
<dbReference type="InterPro" id="IPR007110">
    <property type="entry name" value="Ig-like_dom"/>
</dbReference>
<evidence type="ECO:0000256" key="6">
    <source>
        <dbReference type="ARBA" id="ARBA00022889"/>
    </source>
</evidence>
<dbReference type="PROSITE" id="PS50835">
    <property type="entry name" value="IG_LIKE"/>
    <property type="match status" value="1"/>
</dbReference>
<dbReference type="InterPro" id="IPR036179">
    <property type="entry name" value="Ig-like_dom_sf"/>
</dbReference>
<dbReference type="GO" id="GO:0007411">
    <property type="term" value="P:axon guidance"/>
    <property type="evidence" value="ECO:0007669"/>
    <property type="project" value="TreeGrafter"/>
</dbReference>
<dbReference type="CDD" id="cd00063">
    <property type="entry name" value="FN3"/>
    <property type="match status" value="1"/>
</dbReference>
<proteinExistence type="inferred from homology"/>
<reference evidence="14" key="1">
    <citation type="submission" date="2018-06" db="EMBL/GenBank/DDBJ databases">
        <title>Genome assembly of Danube salmon.</title>
        <authorList>
            <person name="Macqueen D.J."/>
            <person name="Gundappa M.K."/>
        </authorList>
    </citation>
    <scope>NUCLEOTIDE SEQUENCE [LARGE SCALE GENOMIC DNA]</scope>
</reference>